<feature type="domain" description="Helicase ATP-binding" evidence="7">
    <location>
        <begin position="205"/>
        <end position="468"/>
    </location>
</feature>
<dbReference type="GO" id="GO:0016887">
    <property type="term" value="F:ATP hydrolysis activity"/>
    <property type="evidence" value="ECO:0007669"/>
    <property type="project" value="RHEA"/>
</dbReference>
<dbReference type="InterPro" id="IPR027417">
    <property type="entry name" value="P-loop_NTPase"/>
</dbReference>
<keyword evidence="5" id="KW-0694">RNA-binding</keyword>
<evidence type="ECO:0000313" key="8">
    <source>
        <dbReference type="EMBL" id="GAX12949.1"/>
    </source>
</evidence>
<dbReference type="InterPro" id="IPR014001">
    <property type="entry name" value="Helicase_ATP-bd"/>
</dbReference>
<evidence type="ECO:0000256" key="1">
    <source>
        <dbReference type="ARBA" id="ARBA00022741"/>
    </source>
</evidence>
<evidence type="ECO:0000313" key="9">
    <source>
        <dbReference type="Proteomes" id="UP000198406"/>
    </source>
</evidence>
<feature type="region of interest" description="Disordered" evidence="6">
    <location>
        <begin position="71"/>
        <end position="162"/>
    </location>
</feature>
<sequence>MPWKKVNVSLDDLEDSEKNHYDDSNVKISSRDLPVEPGEQVAIFNGLEVLSGDSYKVEIIDGKTSFTILDNSSANEKDTKQIAEKTSKKAKKQVELKQDDGNTGGGLVEDKKDRDFKTDTSSSKVDAKKNKKTKKKKKKKSKNNSSSDDPEKNATSTGETSEEAISLQSSWCGATGGVLLHPKICNTLLKDEFWTPTPIQAATLPAAILGRCDILGAAPTGSGKTLAYMLPIVQHLLEADLPRHSPLQALILTPTRELALQVEKVGKAFASIGCIVGGLAQAKQARVLDVDRPAILVGTVGRLWELMSSREHPHLNDLSQLRFLVMDEADRMIQQGSFAQLKRILDAVHRANPMTESDDEDMDDVDEEDCDRMLGLPGIRGEAKVTMLSDDILSELAKQRQEPAEVKELIDDEYEEELKHEYEPESDEDAISLPSSPPVHRQTFIFSATLTLPGSEISKKRKRTDTSGLDGAIAQLVEIAHAGGKTKIVDLSHSEKPTTKVTVGNEKKKQKKDPNDRFRLPPGLRLQQIKCTQLHKDSHLYAYLMTTKEGRSGPCLVFCNSIAAVKRVGTTLQTLGIQTKMLHANMQQVRWLGCQFPLSCGCEENNRFLRQMARQKDLSMSLP</sequence>
<organism evidence="8 9">
    <name type="scientific">Fistulifera solaris</name>
    <name type="common">Oleaginous diatom</name>
    <dbReference type="NCBI Taxonomy" id="1519565"/>
    <lineage>
        <taxon>Eukaryota</taxon>
        <taxon>Sar</taxon>
        <taxon>Stramenopiles</taxon>
        <taxon>Ochrophyta</taxon>
        <taxon>Bacillariophyta</taxon>
        <taxon>Bacillariophyceae</taxon>
        <taxon>Bacillariophycidae</taxon>
        <taxon>Naviculales</taxon>
        <taxon>Naviculaceae</taxon>
        <taxon>Fistulifera</taxon>
    </lineage>
</organism>
<evidence type="ECO:0000256" key="2">
    <source>
        <dbReference type="ARBA" id="ARBA00022801"/>
    </source>
</evidence>
<gene>
    <name evidence="8" type="ORF">FisN_22Hh236</name>
</gene>
<comment type="domain">
    <text evidence="5">The Q motif is unique to and characteristic of the DEAD box family of RNA helicases and controls ATP binding and hydrolysis.</text>
</comment>
<keyword evidence="4 8" id="KW-0347">Helicase</keyword>
<dbReference type="EMBL" id="BDSP01000059">
    <property type="protein sequence ID" value="GAX12949.1"/>
    <property type="molecule type" value="Genomic_DNA"/>
</dbReference>
<evidence type="ECO:0000256" key="6">
    <source>
        <dbReference type="SAM" id="MobiDB-lite"/>
    </source>
</evidence>
<dbReference type="InParanoid" id="A0A1Z5JG36"/>
<dbReference type="SMART" id="SM00487">
    <property type="entry name" value="DEXDc"/>
    <property type="match status" value="1"/>
</dbReference>
<dbReference type="EC" id="3.6.4.13" evidence="5"/>
<dbReference type="GO" id="GO:0003724">
    <property type="term" value="F:RNA helicase activity"/>
    <property type="evidence" value="ECO:0007669"/>
    <property type="project" value="UniProtKB-EC"/>
</dbReference>
<dbReference type="Proteomes" id="UP000198406">
    <property type="component" value="Unassembled WGS sequence"/>
</dbReference>
<dbReference type="InterPro" id="IPR000629">
    <property type="entry name" value="RNA-helicase_DEAD-box_CS"/>
</dbReference>
<keyword evidence="2 4" id="KW-0378">Hydrolase</keyword>
<comment type="similarity">
    <text evidence="4">Belongs to the DEAD box helicase family.</text>
</comment>
<dbReference type="GO" id="GO:0003723">
    <property type="term" value="F:RNA binding"/>
    <property type="evidence" value="ECO:0007669"/>
    <property type="project" value="UniProtKB-UniRule"/>
</dbReference>
<keyword evidence="1 4" id="KW-0547">Nucleotide-binding</keyword>
<name>A0A1Z5JG36_FISSO</name>
<dbReference type="GO" id="GO:0005524">
    <property type="term" value="F:ATP binding"/>
    <property type="evidence" value="ECO:0007669"/>
    <property type="project" value="UniProtKB-UniRule"/>
</dbReference>
<accession>A0A1Z5JG36</accession>
<reference evidence="8 9" key="1">
    <citation type="journal article" date="2015" name="Plant Cell">
        <title>Oil accumulation by the oleaginous diatom Fistulifera solaris as revealed by the genome and transcriptome.</title>
        <authorList>
            <person name="Tanaka T."/>
            <person name="Maeda Y."/>
            <person name="Veluchamy A."/>
            <person name="Tanaka M."/>
            <person name="Abida H."/>
            <person name="Marechal E."/>
            <person name="Bowler C."/>
            <person name="Muto M."/>
            <person name="Sunaga Y."/>
            <person name="Tanaka M."/>
            <person name="Yoshino T."/>
            <person name="Taniguchi T."/>
            <person name="Fukuda Y."/>
            <person name="Nemoto M."/>
            <person name="Matsumoto M."/>
            <person name="Wong P.S."/>
            <person name="Aburatani S."/>
            <person name="Fujibuchi W."/>
        </authorList>
    </citation>
    <scope>NUCLEOTIDE SEQUENCE [LARGE SCALE GENOMIC DNA]</scope>
    <source>
        <strain evidence="8 9">JPCC DA0580</strain>
    </source>
</reference>
<evidence type="ECO:0000256" key="4">
    <source>
        <dbReference type="RuleBase" id="RU000492"/>
    </source>
</evidence>
<protein>
    <recommendedName>
        <fullName evidence="5">ATP-dependent RNA helicase</fullName>
        <ecNumber evidence="5">3.6.4.13</ecNumber>
    </recommendedName>
</protein>
<comment type="catalytic activity">
    <reaction evidence="5">
        <text>ATP + H2O = ADP + phosphate + H(+)</text>
        <dbReference type="Rhea" id="RHEA:13065"/>
        <dbReference type="ChEBI" id="CHEBI:15377"/>
        <dbReference type="ChEBI" id="CHEBI:15378"/>
        <dbReference type="ChEBI" id="CHEBI:30616"/>
        <dbReference type="ChEBI" id="CHEBI:43474"/>
        <dbReference type="ChEBI" id="CHEBI:456216"/>
        <dbReference type="EC" id="3.6.4.13"/>
    </reaction>
</comment>
<evidence type="ECO:0000256" key="5">
    <source>
        <dbReference type="RuleBase" id="RU365068"/>
    </source>
</evidence>
<evidence type="ECO:0000256" key="3">
    <source>
        <dbReference type="ARBA" id="ARBA00022840"/>
    </source>
</evidence>
<dbReference type="InterPro" id="IPR011545">
    <property type="entry name" value="DEAD/DEAH_box_helicase_dom"/>
</dbReference>
<dbReference type="Pfam" id="PF00270">
    <property type="entry name" value="DEAD"/>
    <property type="match status" value="1"/>
</dbReference>
<dbReference type="PROSITE" id="PS00039">
    <property type="entry name" value="DEAD_ATP_HELICASE"/>
    <property type="match status" value="1"/>
</dbReference>
<dbReference type="PROSITE" id="PS51192">
    <property type="entry name" value="HELICASE_ATP_BIND_1"/>
    <property type="match status" value="1"/>
</dbReference>
<proteinExistence type="inferred from homology"/>
<keyword evidence="9" id="KW-1185">Reference proteome</keyword>
<dbReference type="AlphaFoldDB" id="A0A1Z5JG36"/>
<feature type="region of interest" description="Disordered" evidence="6">
    <location>
        <begin position="495"/>
        <end position="519"/>
    </location>
</feature>
<dbReference type="PANTHER" id="PTHR24031">
    <property type="entry name" value="RNA HELICASE"/>
    <property type="match status" value="1"/>
</dbReference>
<dbReference type="OrthoDB" id="4310724at2759"/>
<comment type="function">
    <text evidence="5">RNA helicase.</text>
</comment>
<dbReference type="SUPFAM" id="SSF52540">
    <property type="entry name" value="P-loop containing nucleoside triphosphate hydrolases"/>
    <property type="match status" value="2"/>
</dbReference>
<keyword evidence="3 4" id="KW-0067">ATP-binding</keyword>
<dbReference type="Gene3D" id="3.40.50.300">
    <property type="entry name" value="P-loop containing nucleotide triphosphate hydrolases"/>
    <property type="match status" value="2"/>
</dbReference>
<feature type="compositionally biased region" description="Basic and acidic residues" evidence="6">
    <location>
        <begin position="75"/>
        <end position="100"/>
    </location>
</feature>
<comment type="caution">
    <text evidence="8">The sequence shown here is derived from an EMBL/GenBank/DDBJ whole genome shotgun (WGS) entry which is preliminary data.</text>
</comment>
<evidence type="ECO:0000259" key="7">
    <source>
        <dbReference type="PROSITE" id="PS51192"/>
    </source>
</evidence>
<feature type="compositionally biased region" description="Basic and acidic residues" evidence="6">
    <location>
        <begin position="108"/>
        <end position="118"/>
    </location>
</feature>
<feature type="compositionally biased region" description="Basic residues" evidence="6">
    <location>
        <begin position="129"/>
        <end position="142"/>
    </location>
</feature>